<dbReference type="EMBL" id="JBHSPH010000002">
    <property type="protein sequence ID" value="MFC5862154.1"/>
    <property type="molecule type" value="Genomic_DNA"/>
</dbReference>
<reference evidence="2" key="1">
    <citation type="journal article" date="2019" name="Int. J. Syst. Evol. Microbiol.">
        <title>The Global Catalogue of Microorganisms (GCM) 10K type strain sequencing project: providing services to taxonomists for standard genome sequencing and annotation.</title>
        <authorList>
            <consortium name="The Broad Institute Genomics Platform"/>
            <consortium name="The Broad Institute Genome Sequencing Center for Infectious Disease"/>
            <person name="Wu L."/>
            <person name="Ma J."/>
        </authorList>
    </citation>
    <scope>NUCLEOTIDE SEQUENCE [LARGE SCALE GENOMIC DNA]</scope>
    <source>
        <strain evidence="2">JCM 4087</strain>
    </source>
</reference>
<comment type="caution">
    <text evidence="1">The sequence shown here is derived from an EMBL/GenBank/DDBJ whole genome shotgun (WGS) entry which is preliminary data.</text>
</comment>
<evidence type="ECO:0000313" key="1">
    <source>
        <dbReference type="EMBL" id="MFC5862154.1"/>
    </source>
</evidence>
<dbReference type="RefSeq" id="WP_317890897.1">
    <property type="nucleotide sequence ID" value="NZ_JAGSYH010000004.1"/>
</dbReference>
<protein>
    <submittedName>
        <fullName evidence="1">DUF5996 family protein</fullName>
    </submittedName>
</protein>
<accession>A0ABW1EDV8</accession>
<dbReference type="Pfam" id="PF19459">
    <property type="entry name" value="DUF5996"/>
    <property type="match status" value="1"/>
</dbReference>
<organism evidence="1 2">
    <name type="scientific">Acidicapsa dinghuensis</name>
    <dbReference type="NCBI Taxonomy" id="2218256"/>
    <lineage>
        <taxon>Bacteria</taxon>
        <taxon>Pseudomonadati</taxon>
        <taxon>Acidobacteriota</taxon>
        <taxon>Terriglobia</taxon>
        <taxon>Terriglobales</taxon>
        <taxon>Acidobacteriaceae</taxon>
        <taxon>Acidicapsa</taxon>
    </lineage>
</organism>
<keyword evidence="2" id="KW-1185">Reference proteome</keyword>
<dbReference type="Proteomes" id="UP001596091">
    <property type="component" value="Unassembled WGS sequence"/>
</dbReference>
<sequence>MNKMGEFVPYEVRRLSADPDSTLLEFLESTNDAAANCGRWDRLALEVATTAVVS</sequence>
<dbReference type="InterPro" id="IPR046038">
    <property type="entry name" value="DUF5996"/>
</dbReference>
<name>A0ABW1EDV8_9BACT</name>
<evidence type="ECO:0000313" key="2">
    <source>
        <dbReference type="Proteomes" id="UP001596091"/>
    </source>
</evidence>
<gene>
    <name evidence="1" type="ORF">ACFPT7_07610</name>
</gene>
<proteinExistence type="predicted"/>